<proteinExistence type="predicted"/>
<keyword evidence="3" id="KW-1185">Reference proteome</keyword>
<protein>
    <submittedName>
        <fullName evidence="2">DNA-binding MarR family transcriptional regulator</fullName>
    </submittedName>
</protein>
<dbReference type="Proteomes" id="UP001257739">
    <property type="component" value="Unassembled WGS sequence"/>
</dbReference>
<gene>
    <name evidence="2" type="ORF">J2X11_000973</name>
</gene>
<accession>A0ABU1ULW8</accession>
<dbReference type="SUPFAM" id="SSF46785">
    <property type="entry name" value="Winged helix' DNA-binding domain"/>
    <property type="match status" value="1"/>
</dbReference>
<dbReference type="EMBL" id="JAVDWH010000001">
    <property type="protein sequence ID" value="MDR7086134.1"/>
    <property type="molecule type" value="Genomic_DNA"/>
</dbReference>
<feature type="domain" description="HTH marR-type" evidence="1">
    <location>
        <begin position="17"/>
        <end position="145"/>
    </location>
</feature>
<dbReference type="PRINTS" id="PR00598">
    <property type="entry name" value="HTHMARR"/>
</dbReference>
<dbReference type="InterPro" id="IPR000835">
    <property type="entry name" value="HTH_MarR-typ"/>
</dbReference>
<reference evidence="2 3" key="1">
    <citation type="submission" date="2023-07" db="EMBL/GenBank/DDBJ databases">
        <title>Sorghum-associated microbial communities from plants grown in Nebraska, USA.</title>
        <authorList>
            <person name="Schachtman D."/>
        </authorList>
    </citation>
    <scope>NUCLEOTIDE SEQUENCE [LARGE SCALE GENOMIC DNA]</scope>
    <source>
        <strain evidence="2 3">BE248</strain>
    </source>
</reference>
<dbReference type="InterPro" id="IPR011991">
    <property type="entry name" value="ArsR-like_HTH"/>
</dbReference>
<organism evidence="2 3">
    <name type="scientific">Aeromicrobium panaciterrae</name>
    <dbReference type="NCBI Taxonomy" id="363861"/>
    <lineage>
        <taxon>Bacteria</taxon>
        <taxon>Bacillati</taxon>
        <taxon>Actinomycetota</taxon>
        <taxon>Actinomycetes</taxon>
        <taxon>Propionibacteriales</taxon>
        <taxon>Nocardioidaceae</taxon>
        <taxon>Aeromicrobium</taxon>
    </lineage>
</organism>
<keyword evidence="2" id="KW-0238">DNA-binding</keyword>
<dbReference type="CDD" id="cd00090">
    <property type="entry name" value="HTH_ARSR"/>
    <property type="match status" value="1"/>
</dbReference>
<dbReference type="Gene3D" id="1.10.10.10">
    <property type="entry name" value="Winged helix-like DNA-binding domain superfamily/Winged helix DNA-binding domain"/>
    <property type="match status" value="1"/>
</dbReference>
<sequence length="151" mass="16533">MQVNNAEIRTEEPATAEDALARLMMMVGRRFRARLDGDAVDPSQAALLYTLKIRGALRLGDIAEAMKLDASTVSRHVQQLGDRGFIERGPDPEDGRASIISLTDEGSAGLTSSFEQRRDILAEAIADWNDEDRELLRAQLIRLAASLGEPA</sequence>
<dbReference type="PANTHER" id="PTHR39515">
    <property type="entry name" value="CONSERVED PROTEIN"/>
    <property type="match status" value="1"/>
</dbReference>
<evidence type="ECO:0000313" key="2">
    <source>
        <dbReference type="EMBL" id="MDR7086134.1"/>
    </source>
</evidence>
<dbReference type="InterPro" id="IPR036390">
    <property type="entry name" value="WH_DNA-bd_sf"/>
</dbReference>
<evidence type="ECO:0000313" key="3">
    <source>
        <dbReference type="Proteomes" id="UP001257739"/>
    </source>
</evidence>
<dbReference type="SMART" id="SM00347">
    <property type="entry name" value="HTH_MARR"/>
    <property type="match status" value="1"/>
</dbReference>
<dbReference type="PROSITE" id="PS50995">
    <property type="entry name" value="HTH_MARR_2"/>
    <property type="match status" value="1"/>
</dbReference>
<dbReference type="GO" id="GO:0003677">
    <property type="term" value="F:DNA binding"/>
    <property type="evidence" value="ECO:0007669"/>
    <property type="project" value="UniProtKB-KW"/>
</dbReference>
<evidence type="ECO:0000259" key="1">
    <source>
        <dbReference type="PROSITE" id="PS50995"/>
    </source>
</evidence>
<name>A0ABU1ULW8_9ACTN</name>
<dbReference type="RefSeq" id="WP_309967389.1">
    <property type="nucleotide sequence ID" value="NZ_JAVDWH010000001.1"/>
</dbReference>
<dbReference type="PANTHER" id="PTHR39515:SF2">
    <property type="entry name" value="HTH-TYPE TRANSCRIPTIONAL REGULATOR RV0880"/>
    <property type="match status" value="1"/>
</dbReference>
<dbReference type="InterPro" id="IPR036388">
    <property type="entry name" value="WH-like_DNA-bd_sf"/>
</dbReference>
<dbReference type="Pfam" id="PF01047">
    <property type="entry name" value="MarR"/>
    <property type="match status" value="1"/>
</dbReference>
<dbReference type="InterPro" id="IPR052526">
    <property type="entry name" value="HTH-type_Bedaq_tolerance"/>
</dbReference>
<comment type="caution">
    <text evidence="2">The sequence shown here is derived from an EMBL/GenBank/DDBJ whole genome shotgun (WGS) entry which is preliminary data.</text>
</comment>